<evidence type="ECO:0000256" key="6">
    <source>
        <dbReference type="SAM" id="SignalP"/>
    </source>
</evidence>
<name>A0A0R2KS03_LACAM</name>
<evidence type="ECO:0000313" key="8">
    <source>
        <dbReference type="Proteomes" id="UP000051529"/>
    </source>
</evidence>
<dbReference type="PROSITE" id="PS51257">
    <property type="entry name" value="PROKAR_LIPOPROTEIN"/>
    <property type="match status" value="1"/>
</dbReference>
<dbReference type="InterPro" id="IPR006128">
    <property type="entry name" value="Lipoprotein_PsaA-like"/>
</dbReference>
<dbReference type="InterPro" id="IPR006127">
    <property type="entry name" value="ZnuA-like"/>
</dbReference>
<dbReference type="GO" id="GO:0046872">
    <property type="term" value="F:metal ion binding"/>
    <property type="evidence" value="ECO:0007669"/>
    <property type="project" value="UniProtKB-KW"/>
</dbReference>
<dbReference type="PANTHER" id="PTHR42953">
    <property type="entry name" value="HIGH-AFFINITY ZINC UPTAKE SYSTEM PROTEIN ZNUA-RELATED"/>
    <property type="match status" value="1"/>
</dbReference>
<dbReference type="PATRIC" id="fig|695563.3.peg.217"/>
<keyword evidence="2 5" id="KW-0813">Transport</keyword>
<evidence type="ECO:0000256" key="1">
    <source>
        <dbReference type="ARBA" id="ARBA00004196"/>
    </source>
</evidence>
<dbReference type="InterPro" id="IPR006129">
    <property type="entry name" value="AdhesinB"/>
</dbReference>
<dbReference type="Proteomes" id="UP000051529">
    <property type="component" value="Unassembled WGS sequence"/>
</dbReference>
<dbReference type="PANTHER" id="PTHR42953:SF1">
    <property type="entry name" value="METAL-BINDING PROTEIN HI_0362-RELATED"/>
    <property type="match status" value="1"/>
</dbReference>
<dbReference type="GO" id="GO:0007155">
    <property type="term" value="P:cell adhesion"/>
    <property type="evidence" value="ECO:0007669"/>
    <property type="project" value="InterPro"/>
</dbReference>
<comment type="subcellular location">
    <subcellularLocation>
        <location evidence="1">Cell envelope</location>
    </subcellularLocation>
</comment>
<dbReference type="Gene3D" id="3.40.50.1980">
    <property type="entry name" value="Nitrogenase molybdenum iron protein domain"/>
    <property type="match status" value="2"/>
</dbReference>
<dbReference type="GO" id="GO:0030313">
    <property type="term" value="C:cell envelope"/>
    <property type="evidence" value="ECO:0007669"/>
    <property type="project" value="UniProtKB-SubCell"/>
</dbReference>
<evidence type="ECO:0000313" key="7">
    <source>
        <dbReference type="EMBL" id="KRN92240.1"/>
    </source>
</evidence>
<gene>
    <name evidence="7" type="ORF">IV44_GL000205</name>
</gene>
<keyword evidence="4 6" id="KW-0732">Signal</keyword>
<dbReference type="SUPFAM" id="SSF53807">
    <property type="entry name" value="Helical backbone' metal receptor"/>
    <property type="match status" value="1"/>
</dbReference>
<dbReference type="PRINTS" id="PR00691">
    <property type="entry name" value="ADHESINB"/>
</dbReference>
<feature type="chain" id="PRO_5038653703" evidence="6">
    <location>
        <begin position="23"/>
        <end position="295"/>
    </location>
</feature>
<dbReference type="EMBL" id="JQBQ01000012">
    <property type="protein sequence ID" value="KRN92240.1"/>
    <property type="molecule type" value="Genomic_DNA"/>
</dbReference>
<feature type="signal peptide" evidence="6">
    <location>
        <begin position="1"/>
        <end position="22"/>
    </location>
</feature>
<dbReference type="GO" id="GO:0030001">
    <property type="term" value="P:metal ion transport"/>
    <property type="evidence" value="ECO:0007669"/>
    <property type="project" value="InterPro"/>
</dbReference>
<sequence length="295" mass="33355">MKLKKVFLLITTLLGIVLTLTACSTKREANTKNHKVDIVTSTNIYANIARNIVGKHGEVQAIITNGDTDPHDFEPTTNSAKEVANANIVIANGLGYDDWMTKLADSNDIHVTKVGEQLMGLKQGDNPHIWYNLDMPKRYVNYIVKRASQIDPKNAAYFRKNGRNYLKKIQNIKELAAKIDGKHSKPVFVSEPVFDYALERCRFKIGNTAFEEAVENETDPSAQVVHNMQQSIKHKKISFFVNNVQASSSTVNGMVKLAKQNQIPVLKVRETMPNGTSYYEWMRGNYQKLFDIFSK</sequence>
<dbReference type="Pfam" id="PF01297">
    <property type="entry name" value="ZnuA"/>
    <property type="match status" value="1"/>
</dbReference>
<evidence type="ECO:0000256" key="3">
    <source>
        <dbReference type="ARBA" id="ARBA00022723"/>
    </source>
</evidence>
<dbReference type="InterPro" id="IPR050492">
    <property type="entry name" value="Bact_metal-bind_prot9"/>
</dbReference>
<organism evidence="7 8">
    <name type="scientific">Lactobacillus amylovorus subsp. animalium DSM 16698</name>
    <dbReference type="NCBI Taxonomy" id="695563"/>
    <lineage>
        <taxon>Bacteria</taxon>
        <taxon>Bacillati</taxon>
        <taxon>Bacillota</taxon>
        <taxon>Bacilli</taxon>
        <taxon>Lactobacillales</taxon>
        <taxon>Lactobacillaceae</taxon>
        <taxon>Lactobacillus</taxon>
        <taxon>Lactobacillus amylovorus subsp. animalium</taxon>
    </lineage>
</organism>
<dbReference type="AlphaFoldDB" id="A0A0R2KS03"/>
<dbReference type="PRINTS" id="PR00690">
    <property type="entry name" value="ADHESNFAMILY"/>
</dbReference>
<keyword evidence="3" id="KW-0479">Metal-binding</keyword>
<evidence type="ECO:0000256" key="4">
    <source>
        <dbReference type="ARBA" id="ARBA00022729"/>
    </source>
</evidence>
<proteinExistence type="inferred from homology"/>
<evidence type="ECO:0000256" key="2">
    <source>
        <dbReference type="ARBA" id="ARBA00022448"/>
    </source>
</evidence>
<evidence type="ECO:0000256" key="5">
    <source>
        <dbReference type="RuleBase" id="RU003512"/>
    </source>
</evidence>
<protein>
    <submittedName>
        <fullName evidence="7">ABC-type metal ion transport system, substrate binding-protein surface adhesin</fullName>
    </submittedName>
</protein>
<comment type="similarity">
    <text evidence="5">Belongs to the bacterial solute-binding protein 9 family.</text>
</comment>
<reference evidence="7 8" key="1">
    <citation type="journal article" date="2015" name="Genome Announc.">
        <title>Expanding the biotechnology potential of lactobacilli through comparative genomics of 213 strains and associated genera.</title>
        <authorList>
            <person name="Sun Z."/>
            <person name="Harris H.M."/>
            <person name="McCann A."/>
            <person name="Guo C."/>
            <person name="Argimon S."/>
            <person name="Zhang W."/>
            <person name="Yang X."/>
            <person name="Jeffery I.B."/>
            <person name="Cooney J.C."/>
            <person name="Kagawa T.F."/>
            <person name="Liu W."/>
            <person name="Song Y."/>
            <person name="Salvetti E."/>
            <person name="Wrobel A."/>
            <person name="Rasinkangas P."/>
            <person name="Parkhill J."/>
            <person name="Rea M.C."/>
            <person name="O'Sullivan O."/>
            <person name="Ritari J."/>
            <person name="Douillard F.P."/>
            <person name="Paul Ross R."/>
            <person name="Yang R."/>
            <person name="Briner A.E."/>
            <person name="Felis G.E."/>
            <person name="de Vos W.M."/>
            <person name="Barrangou R."/>
            <person name="Klaenhammer T.R."/>
            <person name="Caufield P.W."/>
            <person name="Cui Y."/>
            <person name="Zhang H."/>
            <person name="O'Toole P.W."/>
        </authorList>
    </citation>
    <scope>NUCLEOTIDE SEQUENCE [LARGE SCALE GENOMIC DNA]</scope>
    <source>
        <strain evidence="7 8">DSM 16698</strain>
    </source>
</reference>
<comment type="caution">
    <text evidence="7">The sequence shown here is derived from an EMBL/GenBank/DDBJ whole genome shotgun (WGS) entry which is preliminary data.</text>
</comment>
<accession>A0A0R2KS03</accession>
<dbReference type="RefSeq" id="WP_056985335.1">
    <property type="nucleotide sequence ID" value="NZ_JQBQ01000012.1"/>
</dbReference>